<sequence>MTEQHLRAMIGEVKDGSLSRRGFVQRMLALGLSAPMAGMMLAQNGVAFAANPLRDAYTPTKAGGGGPLKLLFWQAPTLINPHFAIGTKDQEGSRIFYEPLAAWDADGNLFPILAAEIPSKENGGVAADGRSVTWKLKPGVTWHDGKPFTADDVVFNWQYAANPATAATTSGSYKDIKVERIDDHTVKVLFTQPTPFWADAFVSTVGMMIPKHIFADYAGDKSRDAPANLAPVGTGPYKFSEFRPGDILRGVRNPDYHVPNRPFFDSIEMKGGGDAVSAARAVLQTAEYDYAWNMQVEDEILKRLEAEGKGRVKMDYGGNLEFLLLNATDPNTEVDGERASLKTKHPAFSDPAVRKAMNLLVNRAAIQQFIYGRTGRATANVFNGPAAFVSKSTAFAFDPDKAAQILEEAGWKKGSDGIRAKNGTKLKFVFQTSINAPRQKTQAIIKQAAQKAGIDMELKSVPGSVFFSSDVANPDTYPHFYADMEMYTWNMTQADPAVFALQYVSWEAATKANKWQGRNISRMQNPEVDACYRAAQAELDLVKRAALFIKMNDLVVADYVLPLLHRAQVSAINGKLQAPSTGWDNSLTFLAEWYKQA</sequence>
<dbReference type="SUPFAM" id="SSF53850">
    <property type="entry name" value="Periplasmic binding protein-like II"/>
    <property type="match status" value="1"/>
</dbReference>
<dbReference type="InterPro" id="IPR000914">
    <property type="entry name" value="SBP_5_dom"/>
</dbReference>
<dbReference type="PIRSF" id="PIRSF002741">
    <property type="entry name" value="MppA"/>
    <property type="match status" value="1"/>
</dbReference>
<gene>
    <name evidence="6" type="ORF">VP06_08405</name>
</gene>
<feature type="domain" description="Solute-binding protein family 5" evidence="5">
    <location>
        <begin position="125"/>
        <end position="505"/>
    </location>
</feature>
<dbReference type="InterPro" id="IPR006311">
    <property type="entry name" value="TAT_signal"/>
</dbReference>
<comment type="subcellular location">
    <subcellularLocation>
        <location evidence="1">Periplasm</location>
    </subcellularLocation>
</comment>
<dbReference type="GO" id="GO:0015833">
    <property type="term" value="P:peptide transport"/>
    <property type="evidence" value="ECO:0007669"/>
    <property type="project" value="TreeGrafter"/>
</dbReference>
<dbReference type="Pfam" id="PF00496">
    <property type="entry name" value="SBP_bac_5"/>
    <property type="match status" value="1"/>
</dbReference>
<protein>
    <submittedName>
        <fullName evidence="6">Peptide ABC transporter substrate-binding protein</fullName>
    </submittedName>
</protein>
<dbReference type="Proteomes" id="UP000035929">
    <property type="component" value="Unassembled WGS sequence"/>
</dbReference>
<reference evidence="6 7" key="1">
    <citation type="submission" date="2015-03" db="EMBL/GenBank/DDBJ databases">
        <title>Genome sequencing of Methylobacterium aquaticum DSM16371 type strain.</title>
        <authorList>
            <person name="Chaudhry V."/>
            <person name="Patil P.B."/>
        </authorList>
    </citation>
    <scope>NUCLEOTIDE SEQUENCE [LARGE SCALE GENOMIC DNA]</scope>
    <source>
        <strain evidence="6 7">DSM 16371</strain>
    </source>
</reference>
<name>A0A0J6SUI4_9HYPH</name>
<keyword evidence="3" id="KW-0813">Transport</keyword>
<dbReference type="FunFam" id="3.40.190.10:FF:000251">
    <property type="entry name" value="Peptide ABC transporter substrate-binding protein"/>
    <property type="match status" value="1"/>
</dbReference>
<dbReference type="Gene3D" id="3.10.105.10">
    <property type="entry name" value="Dipeptide-binding Protein, Domain 3"/>
    <property type="match status" value="1"/>
</dbReference>
<dbReference type="InterPro" id="IPR039424">
    <property type="entry name" value="SBP_5"/>
</dbReference>
<dbReference type="PATRIC" id="fig|270351.6.peg.6400"/>
<dbReference type="GO" id="GO:0030288">
    <property type="term" value="C:outer membrane-bounded periplasmic space"/>
    <property type="evidence" value="ECO:0007669"/>
    <property type="project" value="UniProtKB-ARBA"/>
</dbReference>
<evidence type="ECO:0000259" key="5">
    <source>
        <dbReference type="Pfam" id="PF00496"/>
    </source>
</evidence>
<organism evidence="6 7">
    <name type="scientific">Methylobacterium aquaticum</name>
    <dbReference type="NCBI Taxonomy" id="270351"/>
    <lineage>
        <taxon>Bacteria</taxon>
        <taxon>Pseudomonadati</taxon>
        <taxon>Pseudomonadota</taxon>
        <taxon>Alphaproteobacteria</taxon>
        <taxon>Hyphomicrobiales</taxon>
        <taxon>Methylobacteriaceae</taxon>
        <taxon>Methylobacterium</taxon>
    </lineage>
</organism>
<dbReference type="InterPro" id="IPR030678">
    <property type="entry name" value="Peptide/Ni-bd"/>
</dbReference>
<evidence type="ECO:0000256" key="2">
    <source>
        <dbReference type="ARBA" id="ARBA00005695"/>
    </source>
</evidence>
<accession>A0A0J6SUI4</accession>
<dbReference type="GO" id="GO:0043190">
    <property type="term" value="C:ATP-binding cassette (ABC) transporter complex"/>
    <property type="evidence" value="ECO:0007669"/>
    <property type="project" value="InterPro"/>
</dbReference>
<dbReference type="FunFam" id="3.10.105.10:FF:000006">
    <property type="entry name" value="Peptide ABC transporter substrate-binding protein"/>
    <property type="match status" value="1"/>
</dbReference>
<dbReference type="RefSeq" id="WP_048463335.1">
    <property type="nucleotide sequence ID" value="NZ_JBNTQU010000016.1"/>
</dbReference>
<proteinExistence type="inferred from homology"/>
<keyword evidence="4" id="KW-0732">Signal</keyword>
<evidence type="ECO:0000313" key="7">
    <source>
        <dbReference type="Proteomes" id="UP000035929"/>
    </source>
</evidence>
<evidence type="ECO:0000256" key="4">
    <source>
        <dbReference type="ARBA" id="ARBA00022729"/>
    </source>
</evidence>
<dbReference type="Gene3D" id="3.40.190.10">
    <property type="entry name" value="Periplasmic binding protein-like II"/>
    <property type="match status" value="1"/>
</dbReference>
<evidence type="ECO:0000256" key="1">
    <source>
        <dbReference type="ARBA" id="ARBA00004418"/>
    </source>
</evidence>
<dbReference type="EMBL" id="LABX01000058">
    <property type="protein sequence ID" value="KMO37187.1"/>
    <property type="molecule type" value="Genomic_DNA"/>
</dbReference>
<evidence type="ECO:0000256" key="3">
    <source>
        <dbReference type="ARBA" id="ARBA00022448"/>
    </source>
</evidence>
<evidence type="ECO:0000313" key="6">
    <source>
        <dbReference type="EMBL" id="KMO37187.1"/>
    </source>
</evidence>
<dbReference type="AlphaFoldDB" id="A0A0J6SUI4"/>
<dbReference type="OrthoDB" id="9803988at2"/>
<comment type="caution">
    <text evidence="6">The sequence shown here is derived from an EMBL/GenBank/DDBJ whole genome shotgun (WGS) entry which is preliminary data.</text>
</comment>
<dbReference type="CDD" id="cd08513">
    <property type="entry name" value="PBP2_thermophilic_Hb8_like"/>
    <property type="match status" value="1"/>
</dbReference>
<comment type="similarity">
    <text evidence="2">Belongs to the bacterial solute-binding protein 5 family.</text>
</comment>
<dbReference type="PANTHER" id="PTHR30290:SF65">
    <property type="entry name" value="MONOACYL PHOSPHATIDYLINOSITOL TETRAMANNOSIDE-BINDING PROTEIN LPQW-RELATED"/>
    <property type="match status" value="1"/>
</dbReference>
<dbReference type="PROSITE" id="PS51318">
    <property type="entry name" value="TAT"/>
    <property type="match status" value="1"/>
</dbReference>
<dbReference type="GO" id="GO:1904680">
    <property type="term" value="F:peptide transmembrane transporter activity"/>
    <property type="evidence" value="ECO:0007669"/>
    <property type="project" value="TreeGrafter"/>
</dbReference>
<dbReference type="PANTHER" id="PTHR30290">
    <property type="entry name" value="PERIPLASMIC BINDING COMPONENT OF ABC TRANSPORTER"/>
    <property type="match status" value="1"/>
</dbReference>